<evidence type="ECO:0008006" key="4">
    <source>
        <dbReference type="Google" id="ProtNLM"/>
    </source>
</evidence>
<dbReference type="Proteomes" id="UP000187172">
    <property type="component" value="Unassembled WGS sequence"/>
</dbReference>
<evidence type="ECO:0000313" key="3">
    <source>
        <dbReference type="Proteomes" id="UP000187172"/>
    </source>
</evidence>
<comment type="caution">
    <text evidence="2">The sequence shown here is derived from an EMBL/GenBank/DDBJ whole genome shotgun (WGS) entry which is preliminary data.</text>
</comment>
<keyword evidence="3" id="KW-1185">Reference proteome</keyword>
<reference evidence="2 3" key="1">
    <citation type="submission" date="2016-11" db="EMBL/GenBank/DDBJ databases">
        <title>Paenibacillus species isolates.</title>
        <authorList>
            <person name="Beno S.M."/>
        </authorList>
    </citation>
    <scope>NUCLEOTIDE SEQUENCE [LARGE SCALE GENOMIC DNA]</scope>
    <source>
        <strain evidence="2 3">FSL R5-0378</strain>
    </source>
</reference>
<accession>A0A1R1ER91</accession>
<keyword evidence="1" id="KW-0472">Membrane</keyword>
<dbReference type="STRING" id="297318.BK138_14325"/>
<name>A0A1R1ER91_9BACL</name>
<sequence length="93" mass="11040">MKWRRLLSLRRWSHMFSRIWRYLVSPHVAIMDKLLFLVPVVLYWVLPDVMPFIPIDDIGVTMLMTGWFVSRMDKKYPGLLDNGTIQPPKGPVR</sequence>
<gene>
    <name evidence="2" type="ORF">BK138_14325</name>
</gene>
<dbReference type="AlphaFoldDB" id="A0A1R1ER91"/>
<evidence type="ECO:0000313" key="2">
    <source>
        <dbReference type="EMBL" id="OMF54363.1"/>
    </source>
</evidence>
<feature type="transmembrane region" description="Helical" evidence="1">
    <location>
        <begin position="52"/>
        <end position="70"/>
    </location>
</feature>
<evidence type="ECO:0000256" key="1">
    <source>
        <dbReference type="SAM" id="Phobius"/>
    </source>
</evidence>
<keyword evidence="1" id="KW-0812">Transmembrane</keyword>
<proteinExistence type="predicted"/>
<organism evidence="2 3">
    <name type="scientific">Paenibacillus rhizosphaerae</name>
    <dbReference type="NCBI Taxonomy" id="297318"/>
    <lineage>
        <taxon>Bacteria</taxon>
        <taxon>Bacillati</taxon>
        <taxon>Bacillota</taxon>
        <taxon>Bacilli</taxon>
        <taxon>Bacillales</taxon>
        <taxon>Paenibacillaceae</taxon>
        <taxon>Paenibacillus</taxon>
    </lineage>
</organism>
<protein>
    <recommendedName>
        <fullName evidence="4">DUF1232 domain-containing protein</fullName>
    </recommendedName>
</protein>
<keyword evidence="1" id="KW-1133">Transmembrane helix</keyword>
<dbReference type="RefSeq" id="WP_076170267.1">
    <property type="nucleotide sequence ID" value="NZ_MRTP01000003.1"/>
</dbReference>
<feature type="transmembrane region" description="Helical" evidence="1">
    <location>
        <begin position="20"/>
        <end position="46"/>
    </location>
</feature>
<dbReference type="EMBL" id="MRTP01000003">
    <property type="protein sequence ID" value="OMF54363.1"/>
    <property type="molecule type" value="Genomic_DNA"/>
</dbReference>